<protein>
    <submittedName>
        <fullName evidence="1">Uncharacterized protein</fullName>
    </submittedName>
</protein>
<gene>
    <name evidence="1" type="ORF">KOW79_004237</name>
</gene>
<dbReference type="Proteomes" id="UP000824219">
    <property type="component" value="Linkage Group LG05"/>
</dbReference>
<evidence type="ECO:0000313" key="2">
    <source>
        <dbReference type="Proteomes" id="UP000824219"/>
    </source>
</evidence>
<dbReference type="AlphaFoldDB" id="A0A9D3SV51"/>
<comment type="caution">
    <text evidence="1">The sequence shown here is derived from an EMBL/GenBank/DDBJ whole genome shotgun (WGS) entry which is preliminary data.</text>
</comment>
<proteinExistence type="predicted"/>
<keyword evidence="2" id="KW-1185">Reference proteome</keyword>
<evidence type="ECO:0000313" key="1">
    <source>
        <dbReference type="EMBL" id="KAG7332403.1"/>
    </source>
</evidence>
<reference evidence="1 2" key="1">
    <citation type="submission" date="2021-06" db="EMBL/GenBank/DDBJ databases">
        <title>Chromosome-level genome assembly of the red-tail catfish (Hemibagrus wyckioides).</title>
        <authorList>
            <person name="Shao F."/>
        </authorList>
    </citation>
    <scope>NUCLEOTIDE SEQUENCE [LARGE SCALE GENOMIC DNA]</scope>
    <source>
        <strain evidence="1">EC202008001</strain>
        <tissue evidence="1">Blood</tissue>
    </source>
</reference>
<organism evidence="1 2">
    <name type="scientific">Hemibagrus wyckioides</name>
    <dbReference type="NCBI Taxonomy" id="337641"/>
    <lineage>
        <taxon>Eukaryota</taxon>
        <taxon>Metazoa</taxon>
        <taxon>Chordata</taxon>
        <taxon>Craniata</taxon>
        <taxon>Vertebrata</taxon>
        <taxon>Euteleostomi</taxon>
        <taxon>Actinopterygii</taxon>
        <taxon>Neopterygii</taxon>
        <taxon>Teleostei</taxon>
        <taxon>Ostariophysi</taxon>
        <taxon>Siluriformes</taxon>
        <taxon>Bagridae</taxon>
        <taxon>Hemibagrus</taxon>
    </lineage>
</organism>
<sequence>MKALWRASICTAATFDIQLHAGEGKETPVCAGDADESKTVSLSSLRLSYRNRTCCITWGGELSYLG</sequence>
<accession>A0A9D3SV51</accession>
<name>A0A9D3SV51_9TELE</name>
<dbReference type="EMBL" id="JAHKSW010000005">
    <property type="protein sequence ID" value="KAG7332403.1"/>
    <property type="molecule type" value="Genomic_DNA"/>
</dbReference>